<keyword evidence="1" id="KW-0732">Signal</keyword>
<dbReference type="InterPro" id="IPR006311">
    <property type="entry name" value="TAT_signal"/>
</dbReference>
<dbReference type="EMBL" id="CP034550">
    <property type="protein sequence ID" value="QFZ19880.1"/>
    <property type="molecule type" value="Genomic_DNA"/>
</dbReference>
<proteinExistence type="predicted"/>
<dbReference type="RefSeq" id="WP_033429467.1">
    <property type="nucleotide sequence ID" value="NZ_CP034550.1"/>
</dbReference>
<dbReference type="AlphaFoldDB" id="A0A5Q0H238"/>
<reference evidence="3" key="1">
    <citation type="journal article" date="2021" name="Curr. Microbiol.">
        <title>Complete genome of nocamycin-producing strain Saccharothrix syringae NRRL B-16468 reveals the biosynthetic potential for secondary metabolites.</title>
        <authorList>
            <person name="Mo X."/>
            <person name="Yang S."/>
        </authorList>
    </citation>
    <scope>NUCLEOTIDE SEQUENCE [LARGE SCALE GENOMIC DNA]</scope>
    <source>
        <strain evidence="3">ATCC 51364 / DSM 43886 / JCM 6844 / KCTC 9398 / NBRC 14523 / NRRL B-16468 / INA 2240</strain>
    </source>
</reference>
<feature type="signal peptide" evidence="1">
    <location>
        <begin position="1"/>
        <end position="25"/>
    </location>
</feature>
<accession>A0A5Q0H238</accession>
<dbReference type="PROSITE" id="PS51318">
    <property type="entry name" value="TAT"/>
    <property type="match status" value="1"/>
</dbReference>
<name>A0A5Q0H238_SACSY</name>
<dbReference type="Proteomes" id="UP000325787">
    <property type="component" value="Chromosome"/>
</dbReference>
<dbReference type="KEGG" id="ssyi:EKG83_22800"/>
<keyword evidence="3" id="KW-1185">Reference proteome</keyword>
<feature type="chain" id="PRO_5039569690" evidence="1">
    <location>
        <begin position="26"/>
        <end position="114"/>
    </location>
</feature>
<dbReference type="OrthoDB" id="4222860at2"/>
<evidence type="ECO:0000313" key="2">
    <source>
        <dbReference type="EMBL" id="QFZ19880.1"/>
    </source>
</evidence>
<evidence type="ECO:0000313" key="3">
    <source>
        <dbReference type="Proteomes" id="UP000325787"/>
    </source>
</evidence>
<gene>
    <name evidence="2" type="ORF">EKG83_22800</name>
</gene>
<organism evidence="2 3">
    <name type="scientific">Saccharothrix syringae</name>
    <name type="common">Nocardiopsis syringae</name>
    <dbReference type="NCBI Taxonomy" id="103733"/>
    <lineage>
        <taxon>Bacteria</taxon>
        <taxon>Bacillati</taxon>
        <taxon>Actinomycetota</taxon>
        <taxon>Actinomycetes</taxon>
        <taxon>Pseudonocardiales</taxon>
        <taxon>Pseudonocardiaceae</taxon>
        <taxon>Saccharothrix</taxon>
    </lineage>
</organism>
<protein>
    <submittedName>
        <fullName evidence="2">Uncharacterized protein</fullName>
    </submittedName>
</protein>
<sequence>MRHLTRRFAATAAATAVLAGATVLAAPAASAAAPGAEFRYGALTCRAMEGLPDYDGLLACEGTQAGYWRAKVKCTLSFSTYYGNWQNNQYGGEYYSISDSNCFWGVSDVSLSTT</sequence>
<evidence type="ECO:0000256" key="1">
    <source>
        <dbReference type="SAM" id="SignalP"/>
    </source>
</evidence>